<proteinExistence type="predicted"/>
<evidence type="ECO:0000313" key="8">
    <source>
        <dbReference type="Proteomes" id="UP000242188"/>
    </source>
</evidence>
<dbReference type="GO" id="GO:0038023">
    <property type="term" value="F:signaling receptor activity"/>
    <property type="evidence" value="ECO:0007669"/>
    <property type="project" value="TreeGrafter"/>
</dbReference>
<organism evidence="7 8">
    <name type="scientific">Mizuhopecten yessoensis</name>
    <name type="common">Japanese scallop</name>
    <name type="synonym">Patinopecten yessoensis</name>
    <dbReference type="NCBI Taxonomy" id="6573"/>
    <lineage>
        <taxon>Eukaryota</taxon>
        <taxon>Metazoa</taxon>
        <taxon>Spiralia</taxon>
        <taxon>Lophotrochozoa</taxon>
        <taxon>Mollusca</taxon>
        <taxon>Bivalvia</taxon>
        <taxon>Autobranchia</taxon>
        <taxon>Pteriomorphia</taxon>
        <taxon>Pectinida</taxon>
        <taxon>Pectinoidea</taxon>
        <taxon>Pectinidae</taxon>
        <taxon>Mizuhopecten</taxon>
    </lineage>
</organism>
<dbReference type="PANTHER" id="PTHR44755:SF11">
    <property type="entry name" value="ATRIAL NATRIURETIC PEPTIDE RECEPTOR 3 ISOFORM X1"/>
    <property type="match status" value="1"/>
</dbReference>
<dbReference type="PANTHER" id="PTHR44755">
    <property type="entry name" value="NATRIURETIC PEPTIDE RECEPTOR 3-RELATED"/>
    <property type="match status" value="1"/>
</dbReference>
<dbReference type="SUPFAM" id="SSF53822">
    <property type="entry name" value="Periplasmic binding protein-like I"/>
    <property type="match status" value="1"/>
</dbReference>
<dbReference type="Gene3D" id="3.40.50.2300">
    <property type="match status" value="1"/>
</dbReference>
<dbReference type="OrthoDB" id="1890790at2759"/>
<evidence type="ECO:0000256" key="5">
    <source>
        <dbReference type="SAM" id="Phobius"/>
    </source>
</evidence>
<dbReference type="GO" id="GO:0017046">
    <property type="term" value="F:peptide hormone binding"/>
    <property type="evidence" value="ECO:0007669"/>
    <property type="project" value="TreeGrafter"/>
</dbReference>
<dbReference type="Pfam" id="PF01094">
    <property type="entry name" value="ANF_receptor"/>
    <property type="match status" value="1"/>
</dbReference>
<evidence type="ECO:0000256" key="2">
    <source>
        <dbReference type="ARBA" id="ARBA00022692"/>
    </source>
</evidence>
<dbReference type="InterPro" id="IPR052612">
    <property type="entry name" value="ANP_Clearance_Receptor"/>
</dbReference>
<protein>
    <submittedName>
        <fullName evidence="7">Atrial natriuretic peptide receptor 3</fullName>
    </submittedName>
</protein>
<comment type="caution">
    <text evidence="7">The sequence shown here is derived from an EMBL/GenBank/DDBJ whole genome shotgun (WGS) entry which is preliminary data.</text>
</comment>
<evidence type="ECO:0000256" key="4">
    <source>
        <dbReference type="ARBA" id="ARBA00023136"/>
    </source>
</evidence>
<evidence type="ECO:0000259" key="6">
    <source>
        <dbReference type="Pfam" id="PF01094"/>
    </source>
</evidence>
<feature type="domain" description="Receptor ligand binding region" evidence="6">
    <location>
        <begin position="52"/>
        <end position="177"/>
    </location>
</feature>
<dbReference type="InterPro" id="IPR001828">
    <property type="entry name" value="ANF_lig-bd_rcpt"/>
</dbReference>
<keyword evidence="2 5" id="KW-0812">Transmembrane</keyword>
<keyword evidence="7" id="KW-0675">Receptor</keyword>
<dbReference type="AlphaFoldDB" id="A0A210PTM6"/>
<reference evidence="7 8" key="1">
    <citation type="journal article" date="2017" name="Nat. Ecol. Evol.">
        <title>Scallop genome provides insights into evolution of bilaterian karyotype and development.</title>
        <authorList>
            <person name="Wang S."/>
            <person name="Zhang J."/>
            <person name="Jiao W."/>
            <person name="Li J."/>
            <person name="Xun X."/>
            <person name="Sun Y."/>
            <person name="Guo X."/>
            <person name="Huan P."/>
            <person name="Dong B."/>
            <person name="Zhang L."/>
            <person name="Hu X."/>
            <person name="Sun X."/>
            <person name="Wang J."/>
            <person name="Zhao C."/>
            <person name="Wang Y."/>
            <person name="Wang D."/>
            <person name="Huang X."/>
            <person name="Wang R."/>
            <person name="Lv J."/>
            <person name="Li Y."/>
            <person name="Zhang Z."/>
            <person name="Liu B."/>
            <person name="Lu W."/>
            <person name="Hui Y."/>
            <person name="Liang J."/>
            <person name="Zhou Z."/>
            <person name="Hou R."/>
            <person name="Li X."/>
            <person name="Liu Y."/>
            <person name="Li H."/>
            <person name="Ning X."/>
            <person name="Lin Y."/>
            <person name="Zhao L."/>
            <person name="Xing Q."/>
            <person name="Dou J."/>
            <person name="Li Y."/>
            <person name="Mao J."/>
            <person name="Guo H."/>
            <person name="Dou H."/>
            <person name="Li T."/>
            <person name="Mu C."/>
            <person name="Jiang W."/>
            <person name="Fu Q."/>
            <person name="Fu X."/>
            <person name="Miao Y."/>
            <person name="Liu J."/>
            <person name="Yu Q."/>
            <person name="Li R."/>
            <person name="Liao H."/>
            <person name="Li X."/>
            <person name="Kong Y."/>
            <person name="Jiang Z."/>
            <person name="Chourrout D."/>
            <person name="Li R."/>
            <person name="Bao Z."/>
        </authorList>
    </citation>
    <scope>NUCLEOTIDE SEQUENCE [LARGE SCALE GENOMIC DNA]</scope>
    <source>
        <strain evidence="7 8">PY_sf001</strain>
    </source>
</reference>
<feature type="transmembrane region" description="Helical" evidence="5">
    <location>
        <begin position="6"/>
        <end position="25"/>
    </location>
</feature>
<gene>
    <name evidence="7" type="ORF">KP79_PYT22875</name>
</gene>
<accession>A0A210PTM6</accession>
<evidence type="ECO:0000256" key="1">
    <source>
        <dbReference type="ARBA" id="ARBA00004370"/>
    </source>
</evidence>
<name>A0A210PTM6_MIZYE</name>
<keyword evidence="3 5" id="KW-1133">Transmembrane helix</keyword>
<keyword evidence="4 5" id="KW-0472">Membrane</keyword>
<dbReference type="InterPro" id="IPR028082">
    <property type="entry name" value="Peripla_BP_I"/>
</dbReference>
<dbReference type="EMBL" id="NEDP02005508">
    <property type="protein sequence ID" value="OWF39794.1"/>
    <property type="molecule type" value="Genomic_DNA"/>
</dbReference>
<comment type="subcellular location">
    <subcellularLocation>
        <location evidence="1">Membrane</location>
    </subcellularLocation>
</comment>
<dbReference type="GO" id="GO:0016020">
    <property type="term" value="C:membrane"/>
    <property type="evidence" value="ECO:0007669"/>
    <property type="project" value="UniProtKB-SubCell"/>
</dbReference>
<keyword evidence="8" id="KW-1185">Reference proteome</keyword>
<dbReference type="GO" id="GO:0007165">
    <property type="term" value="P:signal transduction"/>
    <property type="evidence" value="ECO:0007669"/>
    <property type="project" value="TreeGrafter"/>
</dbReference>
<sequence>MVPSVEFWSLPVMLQMIVVIIALLPKIELSQIDVKIALMVPENHSYFSRMMVEPAIEEAIVEVRKRELLPFHRLNVTKYNTQCDSVRAPVAAFRFMDDGGHAFFGPVCDYSLAAVARYAPEWGLPVISPGGLAQDFLDKKNEYKTLTRMGMAFDSMTRFLLAAIAHYRWPKMKLLYDPYGQSAISDRFCFLAGSAIIKEIQTERTDIKGDYTLLTTDPSTYGKVLREDVGAKYSSK</sequence>
<evidence type="ECO:0000256" key="3">
    <source>
        <dbReference type="ARBA" id="ARBA00022989"/>
    </source>
</evidence>
<evidence type="ECO:0000313" key="7">
    <source>
        <dbReference type="EMBL" id="OWF39794.1"/>
    </source>
</evidence>
<dbReference type="Proteomes" id="UP000242188">
    <property type="component" value="Unassembled WGS sequence"/>
</dbReference>